<sequence>MKTGMRGIIVGGILCALVCAADAKPVQPLDDLKVTESRFATVEVLTDHSIFEYHLDNSGERDVSLALQEIFDRTAGLNDTSATFNFLPGVYFIDGPINVHLVSLELRGHGHGGLDVHGMCLKSGTVFQFGKHTGPDCITFHRAGHSKSFPAGEAPWKQVNSKVAVIGMTFVGYNNTGVDTDKGYSRFRKDEPNFRGLNWWPAEGRYDDEEKEGQRALVFPKGWKNELLRVNSCYFTDLYVGLEIAYCDVSYITDSWFAQMVYGIRIKGGSAVVLIKNNCFADLETGVIIGETKASNLNGNGFAYVSKCFELRKINESTVSNNTLTNWKNSTGAAAFGAFCHIGSSKNLVMTGNSINQEIDSRTKTRTVDAAPNGRAFINIEDSENLMFANNVVNTIQSQTVVRLHNVRFSAIIDNIITYGAGGNAVAQTGTCQGNYYRPIDPEKSAPFEPFKP</sequence>
<dbReference type="Gene3D" id="2.160.20.10">
    <property type="entry name" value="Single-stranded right-handed beta-helix, Pectin lyase-like"/>
    <property type="match status" value="1"/>
</dbReference>
<evidence type="ECO:0000259" key="1">
    <source>
        <dbReference type="Pfam" id="PF05048"/>
    </source>
</evidence>
<dbReference type="Proteomes" id="UP000346198">
    <property type="component" value="Unassembled WGS sequence"/>
</dbReference>
<dbReference type="InterPro" id="IPR007742">
    <property type="entry name" value="NosD_dom"/>
</dbReference>
<evidence type="ECO:0000313" key="3">
    <source>
        <dbReference type="Proteomes" id="UP000346198"/>
    </source>
</evidence>
<organism evidence="2 3">
    <name type="scientific">Pontiella sulfatireligans</name>
    <dbReference type="NCBI Taxonomy" id="2750658"/>
    <lineage>
        <taxon>Bacteria</taxon>
        <taxon>Pseudomonadati</taxon>
        <taxon>Kiritimatiellota</taxon>
        <taxon>Kiritimatiellia</taxon>
        <taxon>Kiritimatiellales</taxon>
        <taxon>Pontiellaceae</taxon>
        <taxon>Pontiella</taxon>
    </lineage>
</organism>
<dbReference type="InterPro" id="IPR011050">
    <property type="entry name" value="Pectin_lyase_fold/virulence"/>
</dbReference>
<protein>
    <recommendedName>
        <fullName evidence="1">Periplasmic copper-binding protein NosD beta helix domain-containing protein</fullName>
    </recommendedName>
</protein>
<keyword evidence="3" id="KW-1185">Reference proteome</keyword>
<reference evidence="2 3" key="1">
    <citation type="submission" date="2019-04" db="EMBL/GenBank/DDBJ databases">
        <authorList>
            <person name="Van Vliet M D."/>
        </authorList>
    </citation>
    <scope>NUCLEOTIDE SEQUENCE [LARGE SCALE GENOMIC DNA]</scope>
    <source>
        <strain evidence="2 3">F21</strain>
    </source>
</reference>
<dbReference type="Pfam" id="PF05048">
    <property type="entry name" value="NosD"/>
    <property type="match status" value="1"/>
</dbReference>
<name>A0A6C2UFH7_9BACT</name>
<gene>
    <name evidence="2" type="ORF">SCARR_00921</name>
</gene>
<dbReference type="SUPFAM" id="SSF51126">
    <property type="entry name" value="Pectin lyase-like"/>
    <property type="match status" value="1"/>
</dbReference>
<evidence type="ECO:0000313" key="2">
    <source>
        <dbReference type="EMBL" id="VGO18868.1"/>
    </source>
</evidence>
<accession>A0A6C2UFH7</accession>
<dbReference type="AlphaFoldDB" id="A0A6C2UFH7"/>
<dbReference type="EMBL" id="CAAHFH010000001">
    <property type="protein sequence ID" value="VGO18868.1"/>
    <property type="molecule type" value="Genomic_DNA"/>
</dbReference>
<dbReference type="RefSeq" id="WP_222846171.1">
    <property type="nucleotide sequence ID" value="NZ_CAAHFH010000001.1"/>
</dbReference>
<dbReference type="InterPro" id="IPR012334">
    <property type="entry name" value="Pectin_lyas_fold"/>
</dbReference>
<proteinExistence type="predicted"/>
<feature type="domain" description="Periplasmic copper-binding protein NosD beta helix" evidence="1">
    <location>
        <begin position="224"/>
        <end position="356"/>
    </location>
</feature>